<dbReference type="STRING" id="1382522.W6MWI4"/>
<name>W6MWI4_9ASCO</name>
<keyword evidence="1 3" id="KW-0853">WD repeat</keyword>
<dbReference type="PROSITE" id="PS00678">
    <property type="entry name" value="WD_REPEATS_1"/>
    <property type="match status" value="1"/>
</dbReference>
<keyword evidence="5" id="KW-1185">Reference proteome</keyword>
<dbReference type="SUPFAM" id="SSF50978">
    <property type="entry name" value="WD40 repeat-like"/>
    <property type="match status" value="1"/>
</dbReference>
<evidence type="ECO:0000256" key="3">
    <source>
        <dbReference type="PROSITE-ProRule" id="PRU00221"/>
    </source>
</evidence>
<dbReference type="PROSITE" id="PS50082">
    <property type="entry name" value="WD_REPEATS_2"/>
    <property type="match status" value="1"/>
</dbReference>
<reference evidence="4" key="2">
    <citation type="submission" date="2014-02" db="EMBL/GenBank/DDBJ databases">
        <title>Complete DNA sequence of /Kuraishia capsulata/ illustrates novel genomic features among budding yeasts (/Saccharomycotina/).</title>
        <authorList>
            <person name="Morales L."/>
            <person name="Noel B."/>
            <person name="Porcel B."/>
            <person name="Marcet-Houben M."/>
            <person name="Hullo M-F."/>
            <person name="Sacerdot C."/>
            <person name="Tekaia F."/>
            <person name="Leh-Louis V."/>
            <person name="Despons L."/>
            <person name="Khanna V."/>
            <person name="Aury J-M."/>
            <person name="Barbe V."/>
            <person name="Couloux A."/>
            <person name="Labadie K."/>
            <person name="Pelletier E."/>
            <person name="Souciet J-L."/>
            <person name="Boekhout T."/>
            <person name="Gabaldon T."/>
            <person name="Wincker P."/>
            <person name="Dujon B."/>
        </authorList>
    </citation>
    <scope>NUCLEOTIDE SEQUENCE</scope>
    <source>
        <strain evidence="4">CBS 1993</strain>
    </source>
</reference>
<evidence type="ECO:0000313" key="4">
    <source>
        <dbReference type="EMBL" id="CDK27490.1"/>
    </source>
</evidence>
<dbReference type="InterPro" id="IPR001680">
    <property type="entry name" value="WD40_rpt"/>
</dbReference>
<proteinExistence type="predicted"/>
<dbReference type="GeneID" id="34520872"/>
<evidence type="ECO:0008006" key="6">
    <source>
        <dbReference type="Google" id="ProtNLM"/>
    </source>
</evidence>
<evidence type="ECO:0000313" key="5">
    <source>
        <dbReference type="Proteomes" id="UP000019384"/>
    </source>
</evidence>
<organism evidence="4 5">
    <name type="scientific">Kuraishia capsulata CBS 1993</name>
    <dbReference type="NCBI Taxonomy" id="1382522"/>
    <lineage>
        <taxon>Eukaryota</taxon>
        <taxon>Fungi</taxon>
        <taxon>Dikarya</taxon>
        <taxon>Ascomycota</taxon>
        <taxon>Saccharomycotina</taxon>
        <taxon>Pichiomycetes</taxon>
        <taxon>Pichiales</taxon>
        <taxon>Pichiaceae</taxon>
        <taxon>Kuraishia</taxon>
    </lineage>
</organism>
<dbReference type="AlphaFoldDB" id="W6MWI4"/>
<dbReference type="InterPro" id="IPR036322">
    <property type="entry name" value="WD40_repeat_dom_sf"/>
</dbReference>
<dbReference type="Pfam" id="PF00400">
    <property type="entry name" value="WD40"/>
    <property type="match status" value="2"/>
</dbReference>
<dbReference type="RefSeq" id="XP_022459484.1">
    <property type="nucleotide sequence ID" value="XM_022601886.1"/>
</dbReference>
<dbReference type="Gene3D" id="2.130.10.10">
    <property type="entry name" value="YVTN repeat-like/Quinoprotein amine dehydrogenase"/>
    <property type="match status" value="1"/>
</dbReference>
<keyword evidence="2" id="KW-0677">Repeat</keyword>
<dbReference type="OrthoDB" id="10262475at2759"/>
<evidence type="ECO:0000256" key="2">
    <source>
        <dbReference type="ARBA" id="ARBA00022737"/>
    </source>
</evidence>
<dbReference type="SMART" id="SM00320">
    <property type="entry name" value="WD40"/>
    <property type="match status" value="5"/>
</dbReference>
<dbReference type="Proteomes" id="UP000019384">
    <property type="component" value="Unassembled WGS sequence"/>
</dbReference>
<dbReference type="InterPro" id="IPR015943">
    <property type="entry name" value="WD40/YVTN_repeat-like_dom_sf"/>
</dbReference>
<dbReference type="HOGENOM" id="CLU_038526_0_0_1"/>
<gene>
    <name evidence="4" type="ORF">KUCA_T00003468001</name>
</gene>
<dbReference type="PANTHER" id="PTHR10971">
    <property type="entry name" value="MRNA EXPORT FACTOR AND BUB3"/>
    <property type="match status" value="1"/>
</dbReference>
<dbReference type="InterPro" id="IPR019775">
    <property type="entry name" value="WD40_repeat_CS"/>
</dbReference>
<accession>W6MWI4</accession>
<protein>
    <recommendedName>
        <fullName evidence="6">Anaphase-promoting complex subunit 4 WD40 domain-containing protein</fullName>
    </recommendedName>
</protein>
<sequence length="329" mass="35385">MFVELARPSEDVISCIKFAPTGRHLLASSLDGNLNLYGTSSAQKVANVSLGETSAALSVDWLDTIAVAGCVDGRVKVVDFERQTASCVGDPHSLGVSSVTTVNSRGLVVAGSWDKSMQLIDSRSGEAETHRLEAKVFALDSIDDCIVASMGGNTVNIYDVRQMATPLISRRNELKYQARSLSCMPSGKGYALGSVEGRISVEYLDQSDNFCFKCHRQATTDGKDLVDPVNALVFHGTSGSLISGGKDGYVCLWDVHSKKRTKRYARFDSSVVALDYAHAEGKELLAVACSDDDYKVMEGPGDKAHSGTVTGSRLYIREMETDESLGKTS</sequence>
<dbReference type="EMBL" id="HG793128">
    <property type="protein sequence ID" value="CDK27490.1"/>
    <property type="molecule type" value="Genomic_DNA"/>
</dbReference>
<feature type="repeat" description="WD" evidence="3">
    <location>
        <begin position="229"/>
        <end position="263"/>
    </location>
</feature>
<evidence type="ECO:0000256" key="1">
    <source>
        <dbReference type="ARBA" id="ARBA00022574"/>
    </source>
</evidence>
<reference evidence="4" key="1">
    <citation type="submission" date="2013-12" db="EMBL/GenBank/DDBJ databases">
        <authorList>
            <person name="Genoscope - CEA"/>
        </authorList>
    </citation>
    <scope>NUCLEOTIDE SEQUENCE</scope>
    <source>
        <strain evidence="4">CBS 1993</strain>
    </source>
</reference>